<dbReference type="Proteomes" id="UP000813463">
    <property type="component" value="Chromosome 6"/>
</dbReference>
<evidence type="ECO:0000259" key="3">
    <source>
        <dbReference type="Pfam" id="PF16884"/>
    </source>
</evidence>
<reference evidence="4" key="1">
    <citation type="journal article" date="2021" name="Nat. Commun.">
        <title>Genomic analyses provide insights into spinach domestication and the genetic basis of agronomic traits.</title>
        <authorList>
            <person name="Cai X."/>
            <person name="Sun X."/>
            <person name="Xu C."/>
            <person name="Sun H."/>
            <person name="Wang X."/>
            <person name="Ge C."/>
            <person name="Zhang Z."/>
            <person name="Wang Q."/>
            <person name="Fei Z."/>
            <person name="Jiao C."/>
            <person name="Wang Q."/>
        </authorList>
    </citation>
    <scope>NUCLEOTIDE SEQUENCE [LARGE SCALE GENOMIC DNA]</scope>
    <source>
        <strain evidence="4">cv. Varoflay</strain>
    </source>
</reference>
<evidence type="ECO:0000256" key="1">
    <source>
        <dbReference type="ARBA" id="ARBA00023002"/>
    </source>
</evidence>
<dbReference type="Pfam" id="PF00107">
    <property type="entry name" value="ADH_zinc_N"/>
    <property type="match status" value="1"/>
</dbReference>
<dbReference type="SUPFAM" id="SSF51735">
    <property type="entry name" value="NAD(P)-binding Rossmann-fold domains"/>
    <property type="match status" value="1"/>
</dbReference>
<feature type="domain" description="Alcohol dehydrogenase-like C-terminal" evidence="2">
    <location>
        <begin position="173"/>
        <end position="296"/>
    </location>
</feature>
<proteinExistence type="predicted"/>
<protein>
    <submittedName>
        <fullName evidence="5">2-alkenal reductase (NADP(+)-dependent)-like</fullName>
    </submittedName>
</protein>
<dbReference type="InterPro" id="IPR045010">
    <property type="entry name" value="MDR_fam"/>
</dbReference>
<dbReference type="Pfam" id="PF16884">
    <property type="entry name" value="ADH_N_2"/>
    <property type="match status" value="1"/>
</dbReference>
<dbReference type="RefSeq" id="XP_021851984.1">
    <property type="nucleotide sequence ID" value="XM_021996292.2"/>
</dbReference>
<dbReference type="FunFam" id="3.40.50.720:FF:000121">
    <property type="entry name" value="Prostaglandin reductase 2"/>
    <property type="match status" value="1"/>
</dbReference>
<dbReference type="Gene3D" id="3.90.180.10">
    <property type="entry name" value="Medium-chain alcohol dehydrogenases, catalytic domain"/>
    <property type="match status" value="1"/>
</dbReference>
<reference evidence="5" key="2">
    <citation type="submission" date="2025-08" db="UniProtKB">
        <authorList>
            <consortium name="RefSeq"/>
        </authorList>
    </citation>
    <scope>IDENTIFICATION</scope>
    <source>
        <tissue evidence="5">Leaf</tissue>
    </source>
</reference>
<dbReference type="InterPro" id="IPR011032">
    <property type="entry name" value="GroES-like_sf"/>
</dbReference>
<dbReference type="SUPFAM" id="SSF50129">
    <property type="entry name" value="GroES-like"/>
    <property type="match status" value="1"/>
</dbReference>
<dbReference type="GeneID" id="110791540"/>
<dbReference type="PANTHER" id="PTHR43205:SF80">
    <property type="entry name" value="2-ALKENAL REDUCTASE (NADP(+)-DEPENDENT)-LIKE"/>
    <property type="match status" value="1"/>
</dbReference>
<dbReference type="OrthoDB" id="809632at2759"/>
<accession>A0A9R0IMA2</accession>
<dbReference type="AlphaFoldDB" id="A0A9R0IMA2"/>
<dbReference type="GO" id="GO:0032440">
    <property type="term" value="F:2-alkenal reductase [NAD(P)H] activity"/>
    <property type="evidence" value="ECO:0000318"/>
    <property type="project" value="GO_Central"/>
</dbReference>
<dbReference type="InterPro" id="IPR036291">
    <property type="entry name" value="NAD(P)-bd_dom_sf"/>
</dbReference>
<evidence type="ECO:0000313" key="5">
    <source>
        <dbReference type="RefSeq" id="XP_021851984.1"/>
    </source>
</evidence>
<dbReference type="InterPro" id="IPR013149">
    <property type="entry name" value="ADH-like_C"/>
</dbReference>
<evidence type="ECO:0000259" key="2">
    <source>
        <dbReference type="Pfam" id="PF00107"/>
    </source>
</evidence>
<dbReference type="PANTHER" id="PTHR43205">
    <property type="entry name" value="PROSTAGLANDIN REDUCTASE"/>
    <property type="match status" value="1"/>
</dbReference>
<feature type="domain" description="Oxidoreductase N-terminal" evidence="3">
    <location>
        <begin position="21"/>
        <end position="123"/>
    </location>
</feature>
<keyword evidence="1" id="KW-0560">Oxidoreductase</keyword>
<organism evidence="4 5">
    <name type="scientific">Spinacia oleracea</name>
    <name type="common">Spinach</name>
    <dbReference type="NCBI Taxonomy" id="3562"/>
    <lineage>
        <taxon>Eukaryota</taxon>
        <taxon>Viridiplantae</taxon>
        <taxon>Streptophyta</taxon>
        <taxon>Embryophyta</taxon>
        <taxon>Tracheophyta</taxon>
        <taxon>Spermatophyta</taxon>
        <taxon>Magnoliopsida</taxon>
        <taxon>eudicotyledons</taxon>
        <taxon>Gunneridae</taxon>
        <taxon>Pentapetalae</taxon>
        <taxon>Caryophyllales</taxon>
        <taxon>Chenopodiaceae</taxon>
        <taxon>Chenopodioideae</taxon>
        <taxon>Anserineae</taxon>
        <taxon>Spinacia</taxon>
    </lineage>
</organism>
<dbReference type="InterPro" id="IPR041694">
    <property type="entry name" value="ADH_N_2"/>
</dbReference>
<gene>
    <name evidence="5" type="primary">LOC110791540</name>
</gene>
<keyword evidence="4" id="KW-1185">Reference proteome</keyword>
<dbReference type="Gene3D" id="3.40.50.720">
    <property type="entry name" value="NAD(P)-binding Rossmann-like Domain"/>
    <property type="match status" value="1"/>
</dbReference>
<name>A0A9R0IMA2_SPIOL</name>
<dbReference type="KEGG" id="soe:110791540"/>
<evidence type="ECO:0000313" key="4">
    <source>
        <dbReference type="Proteomes" id="UP000813463"/>
    </source>
</evidence>
<sequence>MEGVDNVESKECYMAAYSRDGVPSSDHLKFRIVSLSLAVDSIPDDHIAIRSLWISVDPYLRSRMTGVEEDGLNVTQFPINQVIVSYGVGKIVKSKDEKYKEGDLVVIAEMPVAEYSVLPSKAVTTKIDPALEVSPSEYLNVLGVPGYAAWVGIQVIGKPKAGENVFISAAAGGVGMIAGQLAKLKGCRVVGSTGSDDKVKLLKEEFGFDEVINYKKEPDLDAALSKYFPNGIDIYFENVGGKTLEAVLNHVNTYARIPLSGMISQYNEVWTEREGVRNLLNMVGKEVHMQGFMLRSYMHLFGDFATEMGGYLKEQKLTSKLKINKGIESFLDSMGSLFTSSNIGKVVIQV</sequence>